<reference evidence="5 6" key="1">
    <citation type="submission" date="2023-01" db="EMBL/GenBank/DDBJ databases">
        <title>Thalassococcus onchidii sp. nov., isolated from a marine invertebrate from the South China Sea.</title>
        <authorList>
            <person name="Xu S."/>
            <person name="Liu Z."/>
            <person name="Xu Y."/>
        </authorList>
    </citation>
    <scope>NUCLEOTIDE SEQUENCE [LARGE SCALE GENOMIC DNA]</scope>
    <source>
        <strain evidence="5 6">KCTC 32084</strain>
    </source>
</reference>
<dbReference type="InterPro" id="IPR038601">
    <property type="entry name" value="MttB-like_sf"/>
</dbReference>
<sequence>MARRARAARNRADAAAGVAASPYVRRSLPFFDVLDGEQIEKLEAQVDWIIQDVGIAFRDDPEALELWRSEGAKIDGDIVRAPSDWIRALCAKAPREFTQLARNRARSVTIGGTNQVFAPIYGAPFVRDLEKGRRYGDMDAFRELVRLTYLHPNLHHSGFVTCEPCDVPVSKRHLDMLMAHMTLSDKPHLGAITEMSRAQDSVDMAEIVFGRAVMDENCVIMGNVNTNSPLLVDKVVTEAARVYSTRGQGMIVVPFILSGAMGPVSTAASVAQAMAEAMMVCAYVQLLRPGAPFVLGNFLSSMSLKSGAPTFGMPEPVVSNYAIGQLARRAGLPLRCGGSLTASKIEDAQAAYESADSMHSTMLAGANFVLHSAGWLEGGLCTGFEKLIMDADRLGGYQKVLTQGLDVSEDALARDAYGEVEAGGHFLGCGHTMRNYQTAFYEPKLSDSENVESWEEAGSQDMRVRANARVKDMLAQYEPPPMEEATREALEAYVAKRKEELPDAWY</sequence>
<keyword evidence="6" id="KW-1185">Reference proteome</keyword>
<comment type="caution">
    <text evidence="5">The sequence shown here is derived from an EMBL/GenBank/DDBJ whole genome shotgun (WGS) entry which is preliminary data.</text>
</comment>
<evidence type="ECO:0000313" key="6">
    <source>
        <dbReference type="Proteomes" id="UP001210720"/>
    </source>
</evidence>
<dbReference type="RefSeq" id="WP_271430865.1">
    <property type="nucleotide sequence ID" value="NZ_JAQIOY010000001.1"/>
</dbReference>
<organism evidence="5 6">
    <name type="scientific">Thalassococcus lentus</name>
    <dbReference type="NCBI Taxonomy" id="1210524"/>
    <lineage>
        <taxon>Bacteria</taxon>
        <taxon>Pseudomonadati</taxon>
        <taxon>Pseudomonadota</taxon>
        <taxon>Alphaproteobacteria</taxon>
        <taxon>Rhodobacterales</taxon>
        <taxon>Roseobacteraceae</taxon>
        <taxon>Thalassococcus</taxon>
    </lineage>
</organism>
<dbReference type="EC" id="2.1.1.-" evidence="4"/>
<evidence type="ECO:0000256" key="3">
    <source>
        <dbReference type="ARBA" id="ARBA00022679"/>
    </source>
</evidence>
<proteinExistence type="inferred from homology"/>
<name>A0ABT4XNI7_9RHOB</name>
<evidence type="ECO:0000256" key="4">
    <source>
        <dbReference type="PIRNR" id="PIRNR037567"/>
    </source>
</evidence>
<evidence type="ECO:0000313" key="5">
    <source>
        <dbReference type="EMBL" id="MDA7423517.1"/>
    </source>
</evidence>
<dbReference type="Proteomes" id="UP001210720">
    <property type="component" value="Unassembled WGS sequence"/>
</dbReference>
<dbReference type="GO" id="GO:0032259">
    <property type="term" value="P:methylation"/>
    <property type="evidence" value="ECO:0007669"/>
    <property type="project" value="UniProtKB-KW"/>
</dbReference>
<dbReference type="Pfam" id="PF06253">
    <property type="entry name" value="MTTB"/>
    <property type="match status" value="1"/>
</dbReference>
<comment type="similarity">
    <text evidence="1 4">Belongs to the trimethylamine methyltransferase family.</text>
</comment>
<accession>A0ABT4XNI7</accession>
<dbReference type="Gene3D" id="3.20.20.480">
    <property type="entry name" value="Trimethylamine methyltransferase-like"/>
    <property type="match status" value="1"/>
</dbReference>
<evidence type="ECO:0000256" key="2">
    <source>
        <dbReference type="ARBA" id="ARBA00022603"/>
    </source>
</evidence>
<keyword evidence="2 5" id="KW-0489">Methyltransferase</keyword>
<evidence type="ECO:0000256" key="1">
    <source>
        <dbReference type="ARBA" id="ARBA00007137"/>
    </source>
</evidence>
<dbReference type="PIRSF" id="PIRSF037567">
    <property type="entry name" value="MTTB_MeTrfase"/>
    <property type="match status" value="1"/>
</dbReference>
<keyword evidence="3 4" id="KW-0808">Transferase</keyword>
<gene>
    <name evidence="5" type="ORF">PFY00_02140</name>
</gene>
<protein>
    <recommendedName>
        <fullName evidence="4">Methyltransferase</fullName>
        <ecNumber evidence="4">2.1.1.-</ecNumber>
    </recommendedName>
</protein>
<dbReference type="InterPro" id="IPR010426">
    <property type="entry name" value="MTTB_MeTrfase"/>
</dbReference>
<dbReference type="GO" id="GO:0008168">
    <property type="term" value="F:methyltransferase activity"/>
    <property type="evidence" value="ECO:0007669"/>
    <property type="project" value="UniProtKB-KW"/>
</dbReference>
<dbReference type="EMBL" id="JAQIOY010000001">
    <property type="protein sequence ID" value="MDA7423517.1"/>
    <property type="molecule type" value="Genomic_DNA"/>
</dbReference>